<dbReference type="EMBL" id="UINC01000518">
    <property type="protein sequence ID" value="SUZ56681.1"/>
    <property type="molecule type" value="Genomic_DNA"/>
</dbReference>
<dbReference type="InterPro" id="IPR032466">
    <property type="entry name" value="Metal_Hydrolase"/>
</dbReference>
<dbReference type="Gene3D" id="2.30.40.10">
    <property type="entry name" value="Urease, subunit C, domain 1"/>
    <property type="match status" value="1"/>
</dbReference>
<name>A0A381NQ37_9ZZZZ</name>
<dbReference type="AlphaFoldDB" id="A0A381NQ37"/>
<reference evidence="2" key="1">
    <citation type="submission" date="2018-05" db="EMBL/GenBank/DDBJ databases">
        <authorList>
            <person name="Lanie J.A."/>
            <person name="Ng W.-L."/>
            <person name="Kazmierczak K.M."/>
            <person name="Andrzejewski T.M."/>
            <person name="Davidsen T.M."/>
            <person name="Wayne K.J."/>
            <person name="Tettelin H."/>
            <person name="Glass J.I."/>
            <person name="Rusch D."/>
            <person name="Podicherti R."/>
            <person name="Tsui H.-C.T."/>
            <person name="Winkler M.E."/>
        </authorList>
    </citation>
    <scope>NUCLEOTIDE SEQUENCE</scope>
</reference>
<dbReference type="InterPro" id="IPR051781">
    <property type="entry name" value="Metallo-dep_Hydrolase"/>
</dbReference>
<sequence length="453" mass="48982">MNRPCVLGFLRTVLFAFCLATAEAQVRDLGGELVPERTASGGLIVITAGQLVDPKTGVTQSDQKIVIEDGIILEVGEDVAIPSGATILDLSDLTVLPGLIDSHTHLAGAYNFPASNLKEYNVDVSTAERAIQGLLNAQSMLATGFTTVRDLGNAGHFADAALGLFLNGEIQDPAPNIGRLQDFAEVNPGRITGVLGPTFLYSGKIISVFGGQFRVSPDAPDIGLLDYYYADSRDELRKAIRENLYHGATWIKLVIDDYRYMWSVEDIQFIVEESRQAGVKVSAHAVTEEGARLAIEGGVASIEHGYEMTDELLERAKAQGIVLVGCDLADVMAQGYRGAIYEKALDRLERAHRIGVEMAYGSDILMNRAGLTRGQISIDPIETWVKAGIPHADTLRAMITNGARLLGVEDQRGSIRPGMAADIIATPENPLDDIMTLKQVSFVMKDGVVFRHD</sequence>
<dbReference type="SUPFAM" id="SSF51338">
    <property type="entry name" value="Composite domain of metallo-dependent hydrolases"/>
    <property type="match status" value="2"/>
</dbReference>
<dbReference type="Gene3D" id="3.20.20.140">
    <property type="entry name" value="Metal-dependent hydrolases"/>
    <property type="match status" value="1"/>
</dbReference>
<evidence type="ECO:0000313" key="2">
    <source>
        <dbReference type="EMBL" id="SUZ56681.1"/>
    </source>
</evidence>
<feature type="domain" description="Amidohydrolase-related" evidence="1">
    <location>
        <begin position="94"/>
        <end position="448"/>
    </location>
</feature>
<accession>A0A381NQ37</accession>
<dbReference type="InterPro" id="IPR011059">
    <property type="entry name" value="Metal-dep_hydrolase_composite"/>
</dbReference>
<gene>
    <name evidence="2" type="ORF">METZ01_LOCUS9535</name>
</gene>
<evidence type="ECO:0000259" key="1">
    <source>
        <dbReference type="Pfam" id="PF01979"/>
    </source>
</evidence>
<dbReference type="GO" id="GO:0016810">
    <property type="term" value="F:hydrolase activity, acting on carbon-nitrogen (but not peptide) bonds"/>
    <property type="evidence" value="ECO:0007669"/>
    <property type="project" value="InterPro"/>
</dbReference>
<proteinExistence type="predicted"/>
<dbReference type="Pfam" id="PF01979">
    <property type="entry name" value="Amidohydro_1"/>
    <property type="match status" value="1"/>
</dbReference>
<dbReference type="SUPFAM" id="SSF51556">
    <property type="entry name" value="Metallo-dependent hydrolases"/>
    <property type="match status" value="1"/>
</dbReference>
<dbReference type="InterPro" id="IPR006680">
    <property type="entry name" value="Amidohydro-rel"/>
</dbReference>
<dbReference type="PANTHER" id="PTHR43135:SF3">
    <property type="entry name" value="ALPHA-D-RIBOSE 1-METHYLPHOSPHONATE 5-TRIPHOSPHATE DIPHOSPHATASE"/>
    <property type="match status" value="1"/>
</dbReference>
<organism evidence="2">
    <name type="scientific">marine metagenome</name>
    <dbReference type="NCBI Taxonomy" id="408172"/>
    <lineage>
        <taxon>unclassified sequences</taxon>
        <taxon>metagenomes</taxon>
        <taxon>ecological metagenomes</taxon>
    </lineage>
</organism>
<dbReference type="PANTHER" id="PTHR43135">
    <property type="entry name" value="ALPHA-D-RIBOSE 1-METHYLPHOSPHONATE 5-TRIPHOSPHATE DIPHOSPHATASE"/>
    <property type="match status" value="1"/>
</dbReference>
<protein>
    <recommendedName>
        <fullName evidence="1">Amidohydrolase-related domain-containing protein</fullName>
    </recommendedName>
</protein>